<dbReference type="RefSeq" id="WP_218258491.1">
    <property type="nucleotide sequence ID" value="NZ_CP077713.1"/>
</dbReference>
<accession>A0A8F5BWV9</accession>
<protein>
    <submittedName>
        <fullName evidence="1">Uncharacterized protein</fullName>
    </submittedName>
</protein>
<name>A0A8F5BWV9_9CREN</name>
<organism evidence="1 3">
    <name type="scientific">Saccharolobus shibatae</name>
    <dbReference type="NCBI Taxonomy" id="2286"/>
    <lineage>
        <taxon>Archaea</taxon>
        <taxon>Thermoproteota</taxon>
        <taxon>Thermoprotei</taxon>
        <taxon>Sulfolobales</taxon>
        <taxon>Sulfolobaceae</taxon>
        <taxon>Saccharolobus</taxon>
    </lineage>
</organism>
<evidence type="ECO:0000313" key="4">
    <source>
        <dbReference type="Proteomes" id="UP000694036"/>
    </source>
</evidence>
<evidence type="ECO:0000313" key="1">
    <source>
        <dbReference type="EMBL" id="QXJ32929.1"/>
    </source>
</evidence>
<dbReference type="Proteomes" id="UP000693941">
    <property type="component" value="Chromosome"/>
</dbReference>
<dbReference type="EMBL" id="CP077713">
    <property type="protein sequence ID" value="QXJ36060.1"/>
    <property type="molecule type" value="Genomic_DNA"/>
</dbReference>
<dbReference type="GeneID" id="65564051"/>
<proteinExistence type="predicted"/>
<dbReference type="AlphaFoldDB" id="A0A8F5BWV9"/>
<gene>
    <name evidence="1" type="ORF">J5U21_02586</name>
    <name evidence="2" type="ORF">J5U22_02613</name>
</gene>
<evidence type="ECO:0000313" key="3">
    <source>
        <dbReference type="Proteomes" id="UP000693941"/>
    </source>
</evidence>
<sequence>MTVTNYNINGLNFSVIYENGIVVVYMDVNKEIKRRKHAEDEERLVYMDVNKEIKNGILRKLVICNTKISSYICNAVVEVNNKNINEELLLNLYNEVVEVSEIVI</sequence>
<dbReference type="Proteomes" id="UP000694036">
    <property type="component" value="Chromosome"/>
</dbReference>
<reference evidence="1 4" key="1">
    <citation type="journal article" date="2021" name="Environ. Microbiol.">
        <title>New insights into the diversity and evolution of the archaeal mobilome from three complete genomes of Saccharolobus shibatae.</title>
        <authorList>
            <person name="Medvedeva S."/>
            <person name="Brandt D."/>
            <person name="Cvirkaite-Krupovic V."/>
            <person name="Liu Y."/>
            <person name="Severinov K."/>
            <person name="Ishino S."/>
            <person name="Ishino Y."/>
            <person name="Prangishvili D."/>
            <person name="Kalinowski J."/>
            <person name="Krupovic M."/>
        </authorList>
    </citation>
    <scope>NUCLEOTIDE SEQUENCE</scope>
    <source>
        <strain evidence="1">BEU9</strain>
        <strain evidence="2 4">S38A</strain>
    </source>
</reference>
<keyword evidence="4" id="KW-1185">Reference proteome</keyword>
<evidence type="ECO:0000313" key="2">
    <source>
        <dbReference type="EMBL" id="QXJ36060.1"/>
    </source>
</evidence>
<dbReference type="EMBL" id="CP077715">
    <property type="protein sequence ID" value="QXJ32929.1"/>
    <property type="molecule type" value="Genomic_DNA"/>
</dbReference>